<dbReference type="FunFam" id="3.30.200.20:FF:000142">
    <property type="entry name" value="Cysteine-rich receptor-like protein kinase 10"/>
    <property type="match status" value="1"/>
</dbReference>
<keyword evidence="9" id="KW-0677">Repeat</keyword>
<keyword evidence="12 17" id="KW-0067">ATP-binding</keyword>
<evidence type="ECO:0000313" key="21">
    <source>
        <dbReference type="Proteomes" id="UP000594263"/>
    </source>
</evidence>
<keyword evidence="4" id="KW-1003">Cell membrane</keyword>
<keyword evidence="8" id="KW-0732">Signal</keyword>
<keyword evidence="11" id="KW-0418">Kinase</keyword>
<organism evidence="20 21">
    <name type="scientific">Kalanchoe fedtschenkoi</name>
    <name type="common">Lavender scallops</name>
    <name type="synonym">South American air plant</name>
    <dbReference type="NCBI Taxonomy" id="63787"/>
    <lineage>
        <taxon>Eukaryota</taxon>
        <taxon>Viridiplantae</taxon>
        <taxon>Streptophyta</taxon>
        <taxon>Embryophyta</taxon>
        <taxon>Tracheophyta</taxon>
        <taxon>Spermatophyta</taxon>
        <taxon>Magnoliopsida</taxon>
        <taxon>eudicotyledons</taxon>
        <taxon>Gunneridae</taxon>
        <taxon>Pentapetalae</taxon>
        <taxon>Saxifragales</taxon>
        <taxon>Crassulaceae</taxon>
        <taxon>Kalanchoe</taxon>
    </lineage>
</organism>
<evidence type="ECO:0000256" key="15">
    <source>
        <dbReference type="ARBA" id="ARBA00023170"/>
    </source>
</evidence>
<dbReference type="OMA" id="HEVGARC"/>
<keyword evidence="10 17" id="KW-0547">Nucleotide-binding</keyword>
<proteinExistence type="inferred from homology"/>
<dbReference type="InterPro" id="IPR000719">
    <property type="entry name" value="Prot_kinase_dom"/>
</dbReference>
<dbReference type="InterPro" id="IPR011009">
    <property type="entry name" value="Kinase-like_dom_sf"/>
</dbReference>
<accession>A0A7N0VMV6</accession>
<dbReference type="Gramene" id="Kaladp1277s0006.1.v1.1">
    <property type="protein sequence ID" value="Kaladp1277s0006.1.v1.1"/>
    <property type="gene ID" value="Kaladp1277s0006.v1.1"/>
</dbReference>
<dbReference type="EnsemblPlants" id="Kaladp1277s0006.1.v1.1">
    <property type="protein sequence ID" value="Kaladp1277s0006.1.v1.1"/>
    <property type="gene ID" value="Kaladp1277s0006.v1.1"/>
</dbReference>
<evidence type="ECO:0000256" key="8">
    <source>
        <dbReference type="ARBA" id="ARBA00022729"/>
    </source>
</evidence>
<dbReference type="InterPro" id="IPR001245">
    <property type="entry name" value="Ser-Thr/Tyr_kinase_cat_dom"/>
</dbReference>
<sequence>DSGSKDSLQLDFAAVKFATDDFSESNKLGEGGFGAVYKGTLPDGQEIAVKKLSKNSTQGDQEFKNEVLLLAKLQHKNLVRLVGFCLAGVERLLVYELIPNASLDRFLAEDVKRAQLNWELRYKIIEGTARGLLYLHQDSSLRIIHRDLKASNILLDAEMNPKISDFGMARLFTLDQTQCKTSRIVGTYGYMAPEYAMRGQFSVKSDVYSFGVLVLELITGQMNNCFQGGETGEILFSYVRHFSL</sequence>
<evidence type="ECO:0000256" key="14">
    <source>
        <dbReference type="ARBA" id="ARBA00023136"/>
    </source>
</evidence>
<evidence type="ECO:0000259" key="19">
    <source>
        <dbReference type="PROSITE" id="PS50011"/>
    </source>
</evidence>
<dbReference type="PANTHER" id="PTHR27002:SF1073">
    <property type="entry name" value="CYSTEINE-RICH RECEPTOR-LIKE PROTEIN KINASE 29"/>
    <property type="match status" value="1"/>
</dbReference>
<evidence type="ECO:0000313" key="20">
    <source>
        <dbReference type="EnsemblPlants" id="Kaladp1277s0006.1.v1.1"/>
    </source>
</evidence>
<dbReference type="PROSITE" id="PS00107">
    <property type="entry name" value="PROTEIN_KINASE_ATP"/>
    <property type="match status" value="1"/>
</dbReference>
<dbReference type="GO" id="GO:0005886">
    <property type="term" value="C:plasma membrane"/>
    <property type="evidence" value="ECO:0007669"/>
    <property type="project" value="UniProtKB-SubCell"/>
</dbReference>
<evidence type="ECO:0000256" key="7">
    <source>
        <dbReference type="ARBA" id="ARBA00022692"/>
    </source>
</evidence>
<comment type="similarity">
    <text evidence="2">In the N-terminal section; belongs to the leguminous lectin family.</text>
</comment>
<evidence type="ECO:0000256" key="6">
    <source>
        <dbReference type="ARBA" id="ARBA00022679"/>
    </source>
</evidence>
<dbReference type="Pfam" id="PF07714">
    <property type="entry name" value="PK_Tyr_Ser-Thr"/>
    <property type="match status" value="1"/>
</dbReference>
<evidence type="ECO:0000256" key="10">
    <source>
        <dbReference type="ARBA" id="ARBA00022741"/>
    </source>
</evidence>
<evidence type="ECO:0000256" key="3">
    <source>
        <dbReference type="ARBA" id="ARBA00010217"/>
    </source>
</evidence>
<comment type="similarity">
    <text evidence="3">In the C-terminal section; belongs to the protein kinase superfamily. Ser/Thr protein kinase family.</text>
</comment>
<evidence type="ECO:0000256" key="18">
    <source>
        <dbReference type="RuleBase" id="RU000304"/>
    </source>
</evidence>
<keyword evidence="5 18" id="KW-0723">Serine/threonine-protein kinase</keyword>
<reference evidence="20" key="1">
    <citation type="submission" date="2021-01" db="UniProtKB">
        <authorList>
            <consortium name="EnsemblPlants"/>
        </authorList>
    </citation>
    <scope>IDENTIFICATION</scope>
</reference>
<dbReference type="Gene3D" id="1.10.510.10">
    <property type="entry name" value="Transferase(Phosphotransferase) domain 1"/>
    <property type="match status" value="1"/>
</dbReference>
<keyword evidence="7" id="KW-0812">Transmembrane</keyword>
<keyword evidence="16" id="KW-0325">Glycoprotein</keyword>
<evidence type="ECO:0000256" key="13">
    <source>
        <dbReference type="ARBA" id="ARBA00022989"/>
    </source>
</evidence>
<dbReference type="InterPro" id="IPR017441">
    <property type="entry name" value="Protein_kinase_ATP_BS"/>
</dbReference>
<dbReference type="PROSITE" id="PS50011">
    <property type="entry name" value="PROTEIN_KINASE_DOM"/>
    <property type="match status" value="1"/>
</dbReference>
<keyword evidence="6" id="KW-0808">Transferase</keyword>
<feature type="binding site" evidence="17">
    <location>
        <position position="51"/>
    </location>
    <ligand>
        <name>ATP</name>
        <dbReference type="ChEBI" id="CHEBI:30616"/>
    </ligand>
</feature>
<evidence type="ECO:0000256" key="11">
    <source>
        <dbReference type="ARBA" id="ARBA00022777"/>
    </source>
</evidence>
<dbReference type="PROSITE" id="PS00108">
    <property type="entry name" value="PROTEIN_KINASE_ST"/>
    <property type="match status" value="1"/>
</dbReference>
<keyword evidence="21" id="KW-1185">Reference proteome</keyword>
<dbReference type="SMART" id="SM00220">
    <property type="entry name" value="S_TKc"/>
    <property type="match status" value="1"/>
</dbReference>
<comment type="subcellular location">
    <subcellularLocation>
        <location evidence="1">Cell membrane</location>
        <topology evidence="1">Single-pass type I membrane protein</topology>
    </subcellularLocation>
</comment>
<protein>
    <recommendedName>
        <fullName evidence="19">Protein kinase domain-containing protein</fullName>
    </recommendedName>
</protein>
<evidence type="ECO:0000256" key="1">
    <source>
        <dbReference type="ARBA" id="ARBA00004251"/>
    </source>
</evidence>
<evidence type="ECO:0000256" key="16">
    <source>
        <dbReference type="ARBA" id="ARBA00023180"/>
    </source>
</evidence>
<evidence type="ECO:0000256" key="12">
    <source>
        <dbReference type="ARBA" id="ARBA00022840"/>
    </source>
</evidence>
<feature type="domain" description="Protein kinase" evidence="19">
    <location>
        <begin position="22"/>
        <end position="244"/>
    </location>
</feature>
<dbReference type="GO" id="GO:0005524">
    <property type="term" value="F:ATP binding"/>
    <property type="evidence" value="ECO:0007669"/>
    <property type="project" value="UniProtKB-UniRule"/>
</dbReference>
<keyword evidence="13" id="KW-1133">Transmembrane helix</keyword>
<dbReference type="FunFam" id="1.10.510.10:FF:000240">
    <property type="entry name" value="Lectin-domain containing receptor kinase A4.3"/>
    <property type="match status" value="1"/>
</dbReference>
<dbReference type="AlphaFoldDB" id="A0A7N0VMV6"/>
<evidence type="ECO:0000256" key="5">
    <source>
        <dbReference type="ARBA" id="ARBA00022527"/>
    </source>
</evidence>
<dbReference type="GO" id="GO:0004674">
    <property type="term" value="F:protein serine/threonine kinase activity"/>
    <property type="evidence" value="ECO:0007669"/>
    <property type="project" value="UniProtKB-KW"/>
</dbReference>
<evidence type="ECO:0000256" key="17">
    <source>
        <dbReference type="PROSITE-ProRule" id="PRU10141"/>
    </source>
</evidence>
<name>A0A7N0VMV6_KALFE</name>
<dbReference type="SUPFAM" id="SSF56112">
    <property type="entry name" value="Protein kinase-like (PK-like)"/>
    <property type="match status" value="1"/>
</dbReference>
<keyword evidence="15" id="KW-0675">Receptor</keyword>
<comment type="similarity">
    <text evidence="18">Belongs to the protein kinase superfamily.</text>
</comment>
<dbReference type="GO" id="GO:0002229">
    <property type="term" value="P:defense response to oomycetes"/>
    <property type="evidence" value="ECO:0007669"/>
    <property type="project" value="UniProtKB-ARBA"/>
</dbReference>
<dbReference type="InterPro" id="IPR008271">
    <property type="entry name" value="Ser/Thr_kinase_AS"/>
</dbReference>
<dbReference type="PIRSF" id="PIRSF000654">
    <property type="entry name" value="Integrin-linked_kinase"/>
    <property type="match status" value="1"/>
</dbReference>
<dbReference type="Gene3D" id="3.30.200.20">
    <property type="entry name" value="Phosphorylase Kinase, domain 1"/>
    <property type="match status" value="1"/>
</dbReference>
<evidence type="ECO:0000256" key="2">
    <source>
        <dbReference type="ARBA" id="ARBA00008536"/>
    </source>
</evidence>
<keyword evidence="14" id="KW-0472">Membrane</keyword>
<evidence type="ECO:0000256" key="4">
    <source>
        <dbReference type="ARBA" id="ARBA00022475"/>
    </source>
</evidence>
<evidence type="ECO:0000256" key="9">
    <source>
        <dbReference type="ARBA" id="ARBA00022737"/>
    </source>
</evidence>
<dbReference type="Proteomes" id="UP000594263">
    <property type="component" value="Unplaced"/>
</dbReference>
<dbReference type="PANTHER" id="PTHR27002">
    <property type="entry name" value="RECEPTOR-LIKE SERINE/THREONINE-PROTEIN KINASE SD1-8"/>
    <property type="match status" value="1"/>
</dbReference>